<evidence type="ECO:0000313" key="6">
    <source>
        <dbReference type="EMBL" id="PTB64145.1"/>
    </source>
</evidence>
<feature type="domain" description="Cysteine-rich transmembrane" evidence="5">
    <location>
        <begin position="68"/>
        <end position="106"/>
    </location>
</feature>
<feature type="compositionally biased region" description="Low complexity" evidence="4">
    <location>
        <begin position="1"/>
        <end position="53"/>
    </location>
</feature>
<keyword evidence="7" id="KW-1185">Reference proteome</keyword>
<proteinExistence type="inferred from homology"/>
<dbReference type="InterPro" id="IPR028144">
    <property type="entry name" value="CYSTM_dom"/>
</dbReference>
<dbReference type="Pfam" id="PF12734">
    <property type="entry name" value="CYSTM"/>
    <property type="match status" value="1"/>
</dbReference>
<dbReference type="AlphaFoldDB" id="A0A2T4B4A6"/>
<accession>A0A2T4B4A6</accession>
<protein>
    <recommendedName>
        <fullName evidence="5">Cysteine-rich transmembrane domain-containing protein</fullName>
    </recommendedName>
</protein>
<comment type="subcellular location">
    <subcellularLocation>
        <location evidence="1">Membrane</location>
    </subcellularLocation>
</comment>
<comment type="similarity">
    <text evidence="2">Belongs to the CYSTM1 family.</text>
</comment>
<dbReference type="EMBL" id="KZ680217">
    <property type="protein sequence ID" value="PTB64145.1"/>
    <property type="molecule type" value="Genomic_DNA"/>
</dbReference>
<evidence type="ECO:0000256" key="3">
    <source>
        <dbReference type="ARBA" id="ARBA00023136"/>
    </source>
</evidence>
<evidence type="ECO:0000313" key="7">
    <source>
        <dbReference type="Proteomes" id="UP000241546"/>
    </source>
</evidence>
<reference evidence="7" key="1">
    <citation type="submission" date="2016-07" db="EMBL/GenBank/DDBJ databases">
        <title>Multiple horizontal gene transfer events from other fungi enriched the ability of initially mycotrophic Trichoderma (Ascomycota) to feed on dead plant biomass.</title>
        <authorList>
            <consortium name="DOE Joint Genome Institute"/>
            <person name="Atanasova L."/>
            <person name="Chenthamara K."/>
            <person name="Zhang J."/>
            <person name="Grujic M."/>
            <person name="Henrissat B."/>
            <person name="Kuo A."/>
            <person name="Aerts A."/>
            <person name="Salamov A."/>
            <person name="Lipzen A."/>
            <person name="Labutti K."/>
            <person name="Barry K."/>
            <person name="Miao Y."/>
            <person name="Rahimi M.J."/>
            <person name="Shen Q."/>
            <person name="Grigoriev I.V."/>
            <person name="Kubicek C.P."/>
            <person name="Druzhinina I.S."/>
        </authorList>
    </citation>
    <scope>NUCLEOTIDE SEQUENCE [LARGE SCALE GENOMIC DNA]</scope>
    <source>
        <strain evidence="7">TUCIM 6016</strain>
    </source>
</reference>
<dbReference type="GO" id="GO:0016020">
    <property type="term" value="C:membrane"/>
    <property type="evidence" value="ECO:0007669"/>
    <property type="project" value="UniProtKB-SubCell"/>
</dbReference>
<sequence length="117" mass="12680">MSSQEYYQQGGYPQQQQGVYPPQGYPQQGYPQQPQASYGPPQGQYGPPQGQYGAPPPGQYGPPQGQPPMQYEQAPPQEQRGRGGDQGCLMACIAALCCCCAVEEGCECCIDLCECFF</sequence>
<keyword evidence="3" id="KW-0472">Membrane</keyword>
<feature type="region of interest" description="Disordered" evidence="4">
    <location>
        <begin position="1"/>
        <end position="84"/>
    </location>
</feature>
<dbReference type="RefSeq" id="XP_024747465.1">
    <property type="nucleotide sequence ID" value="XM_024897491.1"/>
</dbReference>
<name>A0A2T4B4A6_9HYPO</name>
<dbReference type="GeneID" id="36605609"/>
<evidence type="ECO:0000256" key="4">
    <source>
        <dbReference type="SAM" id="MobiDB-lite"/>
    </source>
</evidence>
<feature type="compositionally biased region" description="Pro residues" evidence="4">
    <location>
        <begin position="54"/>
        <end position="66"/>
    </location>
</feature>
<evidence type="ECO:0000259" key="5">
    <source>
        <dbReference type="Pfam" id="PF12734"/>
    </source>
</evidence>
<dbReference type="Proteomes" id="UP000241546">
    <property type="component" value="Unassembled WGS sequence"/>
</dbReference>
<evidence type="ECO:0000256" key="2">
    <source>
        <dbReference type="ARBA" id="ARBA00009444"/>
    </source>
</evidence>
<evidence type="ECO:0000256" key="1">
    <source>
        <dbReference type="ARBA" id="ARBA00004370"/>
    </source>
</evidence>
<gene>
    <name evidence="6" type="ORF">BBK36DRAFT_142208</name>
</gene>
<organism evidence="6 7">
    <name type="scientific">Trichoderma citrinoviride</name>
    <dbReference type="NCBI Taxonomy" id="58853"/>
    <lineage>
        <taxon>Eukaryota</taxon>
        <taxon>Fungi</taxon>
        <taxon>Dikarya</taxon>
        <taxon>Ascomycota</taxon>
        <taxon>Pezizomycotina</taxon>
        <taxon>Sordariomycetes</taxon>
        <taxon>Hypocreomycetidae</taxon>
        <taxon>Hypocreales</taxon>
        <taxon>Hypocreaceae</taxon>
        <taxon>Trichoderma</taxon>
    </lineage>
</organism>